<dbReference type="GO" id="GO:0080120">
    <property type="term" value="P:CAAX-box protein maturation"/>
    <property type="evidence" value="ECO:0007669"/>
    <property type="project" value="UniProtKB-ARBA"/>
</dbReference>
<dbReference type="InterPro" id="IPR003675">
    <property type="entry name" value="Rce1/LyrA-like_dom"/>
</dbReference>
<proteinExistence type="predicted"/>
<organism evidence="3 4">
    <name type="scientific">Clostridium acetireducens DSM 10703</name>
    <dbReference type="NCBI Taxonomy" id="1121290"/>
    <lineage>
        <taxon>Bacteria</taxon>
        <taxon>Bacillati</taxon>
        <taxon>Bacillota</taxon>
        <taxon>Clostridia</taxon>
        <taxon>Eubacteriales</taxon>
        <taxon>Clostridiaceae</taxon>
        <taxon>Clostridium</taxon>
    </lineage>
</organism>
<feature type="transmembrane region" description="Helical" evidence="1">
    <location>
        <begin position="20"/>
        <end position="41"/>
    </location>
</feature>
<dbReference type="AlphaFoldDB" id="A0A1E8EYK7"/>
<keyword evidence="4" id="KW-1185">Reference proteome</keyword>
<keyword evidence="1" id="KW-1133">Transmembrane helix</keyword>
<name>A0A1E8EYK7_9CLOT</name>
<reference evidence="3 4" key="1">
    <citation type="submission" date="2016-06" db="EMBL/GenBank/DDBJ databases">
        <title>Genome sequence of Clostridium acetireducens DSM 10703.</title>
        <authorList>
            <person name="Poehlein A."/>
            <person name="Fluechter S."/>
            <person name="Duerre P."/>
            <person name="Daniel R."/>
        </authorList>
    </citation>
    <scope>NUCLEOTIDE SEQUENCE [LARGE SCALE GENOMIC DNA]</scope>
    <source>
        <strain evidence="3 4">DSM 10703</strain>
    </source>
</reference>
<dbReference type="GO" id="GO:0004175">
    <property type="term" value="F:endopeptidase activity"/>
    <property type="evidence" value="ECO:0007669"/>
    <property type="project" value="UniProtKB-ARBA"/>
</dbReference>
<dbReference type="Proteomes" id="UP000175744">
    <property type="component" value="Unassembled WGS sequence"/>
</dbReference>
<feature type="transmembrane region" description="Helical" evidence="1">
    <location>
        <begin position="96"/>
        <end position="113"/>
    </location>
</feature>
<keyword evidence="3" id="KW-0645">Protease</keyword>
<evidence type="ECO:0000313" key="4">
    <source>
        <dbReference type="Proteomes" id="UP000175744"/>
    </source>
</evidence>
<dbReference type="Pfam" id="PF02517">
    <property type="entry name" value="Rce1-like"/>
    <property type="match status" value="1"/>
</dbReference>
<feature type="domain" description="CAAX prenyl protease 2/Lysostaphin resistance protein A-like" evidence="2">
    <location>
        <begin position="61"/>
        <end position="157"/>
    </location>
</feature>
<dbReference type="RefSeq" id="WP_070110297.1">
    <property type="nucleotide sequence ID" value="NZ_LZFO01000016.1"/>
</dbReference>
<feature type="transmembrane region" description="Helical" evidence="1">
    <location>
        <begin position="61"/>
        <end position="84"/>
    </location>
</feature>
<comment type="caution">
    <text evidence="3">The sequence shown here is derived from an EMBL/GenBank/DDBJ whole genome shotgun (WGS) entry which is preliminary data.</text>
</comment>
<protein>
    <submittedName>
        <fullName evidence="3">CAAX amino terminal protease self-immunity</fullName>
    </submittedName>
</protein>
<evidence type="ECO:0000256" key="1">
    <source>
        <dbReference type="SAM" id="Phobius"/>
    </source>
</evidence>
<gene>
    <name evidence="3" type="ORF">CLOACE_13060</name>
</gene>
<dbReference type="OrthoDB" id="1957066at2"/>
<evidence type="ECO:0000313" key="3">
    <source>
        <dbReference type="EMBL" id="OFI06051.1"/>
    </source>
</evidence>
<feature type="transmembrane region" description="Helical" evidence="1">
    <location>
        <begin position="144"/>
        <end position="164"/>
    </location>
</feature>
<evidence type="ECO:0000259" key="2">
    <source>
        <dbReference type="Pfam" id="PF02517"/>
    </source>
</evidence>
<keyword evidence="1" id="KW-0812">Transmembrane</keyword>
<keyword evidence="1" id="KW-0472">Membrane</keyword>
<accession>A0A1E8EYK7</accession>
<keyword evidence="3" id="KW-0378">Hydrolase</keyword>
<sequence length="165" mass="18773">MNERLRKVNSYLSSLSPIKFIIVMTALTYLIIIPFIPLFYLAEKHIGPMGGAAEDINQLSFIGKILIASILAPLLETLVFQYGVIEVLDFINFSKYRQAILIVISSIAFGMSHCYSVIYMVYGFLIGLVLAYSYMLYKKKDFSAFGVVFWIHCLRNTISTLLYLI</sequence>
<dbReference type="EMBL" id="LZFO01000016">
    <property type="protein sequence ID" value="OFI06051.1"/>
    <property type="molecule type" value="Genomic_DNA"/>
</dbReference>
<dbReference type="GO" id="GO:0006508">
    <property type="term" value="P:proteolysis"/>
    <property type="evidence" value="ECO:0007669"/>
    <property type="project" value="UniProtKB-KW"/>
</dbReference>